<dbReference type="OrthoDB" id="5570009at2759"/>
<feature type="region of interest" description="Disordered" evidence="1">
    <location>
        <begin position="705"/>
        <end position="736"/>
    </location>
</feature>
<dbReference type="AlphaFoldDB" id="A0A0D7BV91"/>
<dbReference type="SUPFAM" id="SSF53474">
    <property type="entry name" value="alpha/beta-Hydrolases"/>
    <property type="match status" value="1"/>
</dbReference>
<dbReference type="InterPro" id="IPR029058">
    <property type="entry name" value="AB_hydrolase_fold"/>
</dbReference>
<sequence>MLDHLYGRPNPKWKRTQVFLVILFWLWRIVKSDAGPPRLFWLPSMNRFLHRFSPYQIIVTTLTLVYAMRNFDKVLGLQSPEPLANLYSPSYYRATWIATGLDAGFATAMSIKPKWLRDICSMVFSGYYIMYPNEADEKLRRFRAVPTVEMLRVTWEKTSNPWIKAFSPKAYVSIRKKIILARPKESAYTRPITVYLFFSGTPAQLRNCSDLIFDIPGGGFIAMNPEHHEDRLRLWARATNKPVISLDYGKAPEYPYPFAIEEAFDLYRLLFATDGSVIGMESGRQLKVVMTGDSAGGCIAVNVMFKILEYNESGFRYLPKPHAMALSYAALDFNFTSWMTPANLRVLRTEESSGNLKELAMHRDHLNHVSPLDMTVERPGMSKRMKRKPSWKDSLHIMTNSSRENLKLSDRSASVYRNRSAVRTPNISKRSFFKPPSESDTEDSDSDDSSPVSARRPEDTPLQERVKADYFAPHSPSRSIAAEPLGIVDDAEQGELSAKLAAADEALKSETARKKEPLGTRVTMASRTGYFGDRIISPSLMRAMAILYIGPHHDPDFGTDYKISPVLCPSHILAGFPPLLLQCGEADPFVDDSVVFAGRVREAKRERKRELDLALSGKSARFGESLRISGTDNPSDARKAAMRRERDKLARETEDDWAQIDIFAEWSHGYLQMPLIMPEAYAVIHELAEWIDDAFVRFDAPTAAPKAKLSPTRRSSIPTKKPGPSPYTTETETDDAGITFVPRKYQQKAAAPISDARVPSLSERMSSPETASDSTLHDSENNLDLLLGLADGYELSPNDQDGYVKAAGPRQTGQTISEMELVRRRRLLDSHLNSSMN</sequence>
<feature type="chain" id="PRO_5002317594" evidence="2">
    <location>
        <begin position="35"/>
        <end position="837"/>
    </location>
</feature>
<dbReference type="GO" id="GO:0004806">
    <property type="term" value="F:triacylglycerol lipase activity"/>
    <property type="evidence" value="ECO:0007669"/>
    <property type="project" value="TreeGrafter"/>
</dbReference>
<feature type="signal peptide" evidence="2">
    <location>
        <begin position="1"/>
        <end position="34"/>
    </location>
</feature>
<name>A0A0D7BV91_9AGAR</name>
<evidence type="ECO:0000256" key="2">
    <source>
        <dbReference type="SAM" id="SignalP"/>
    </source>
</evidence>
<feature type="compositionally biased region" description="Basic and acidic residues" evidence="1">
    <location>
        <begin position="455"/>
        <end position="468"/>
    </location>
</feature>
<keyword evidence="2" id="KW-0732">Signal</keyword>
<dbReference type="Pfam" id="PF07859">
    <property type="entry name" value="Abhydrolase_3"/>
    <property type="match status" value="1"/>
</dbReference>
<dbReference type="GO" id="GO:0005829">
    <property type="term" value="C:cytosol"/>
    <property type="evidence" value="ECO:0007669"/>
    <property type="project" value="TreeGrafter"/>
</dbReference>
<reference evidence="4 5" key="1">
    <citation type="journal article" date="2015" name="Fungal Genet. Biol.">
        <title>Evolution of novel wood decay mechanisms in Agaricales revealed by the genome sequences of Fistulina hepatica and Cylindrobasidium torrendii.</title>
        <authorList>
            <person name="Floudas D."/>
            <person name="Held B.W."/>
            <person name="Riley R."/>
            <person name="Nagy L.G."/>
            <person name="Koehler G."/>
            <person name="Ransdell A.S."/>
            <person name="Younus H."/>
            <person name="Chow J."/>
            <person name="Chiniquy J."/>
            <person name="Lipzen A."/>
            <person name="Tritt A."/>
            <person name="Sun H."/>
            <person name="Haridas S."/>
            <person name="LaButti K."/>
            <person name="Ohm R.A."/>
            <person name="Kues U."/>
            <person name="Blanchette R.A."/>
            <person name="Grigoriev I.V."/>
            <person name="Minto R.E."/>
            <person name="Hibbett D.S."/>
        </authorList>
    </citation>
    <scope>NUCLEOTIDE SEQUENCE [LARGE SCALE GENOMIC DNA]</scope>
    <source>
        <strain evidence="4 5">FP15055 ss-10</strain>
    </source>
</reference>
<feature type="compositionally biased region" description="Acidic residues" evidence="1">
    <location>
        <begin position="439"/>
        <end position="448"/>
    </location>
</feature>
<evidence type="ECO:0000313" key="5">
    <source>
        <dbReference type="Proteomes" id="UP000054007"/>
    </source>
</evidence>
<dbReference type="Gene3D" id="3.40.50.1820">
    <property type="entry name" value="alpha/beta hydrolase"/>
    <property type="match status" value="2"/>
</dbReference>
<feature type="domain" description="Alpha/beta hydrolase fold-3" evidence="3">
    <location>
        <begin position="217"/>
        <end position="337"/>
    </location>
</feature>
<feature type="region of interest" description="Disordered" evidence="1">
    <location>
        <begin position="426"/>
        <end position="484"/>
    </location>
</feature>
<dbReference type="PANTHER" id="PTHR23025:SF3">
    <property type="entry name" value="HORMONE-SENSITIVE LIPASE"/>
    <property type="match status" value="1"/>
</dbReference>
<evidence type="ECO:0000256" key="1">
    <source>
        <dbReference type="SAM" id="MobiDB-lite"/>
    </source>
</evidence>
<dbReference type="EMBL" id="KN880431">
    <property type="protein sequence ID" value="KIY74423.1"/>
    <property type="molecule type" value="Genomic_DNA"/>
</dbReference>
<dbReference type="PANTHER" id="PTHR23025">
    <property type="entry name" value="TRIACYLGLYCEROL LIPASE"/>
    <property type="match status" value="1"/>
</dbReference>
<gene>
    <name evidence="4" type="ORF">CYLTODRAFT_484734</name>
</gene>
<feature type="region of interest" description="Disordered" evidence="1">
    <location>
        <begin position="626"/>
        <end position="650"/>
    </location>
</feature>
<accession>A0A0D7BV91</accession>
<dbReference type="STRING" id="1314674.A0A0D7BV91"/>
<feature type="region of interest" description="Disordered" evidence="1">
    <location>
        <begin position="749"/>
        <end position="777"/>
    </location>
</feature>
<keyword evidence="5" id="KW-1185">Reference proteome</keyword>
<feature type="compositionally biased region" description="Basic and acidic residues" evidence="1">
    <location>
        <begin position="635"/>
        <end position="650"/>
    </location>
</feature>
<feature type="compositionally biased region" description="Polar residues" evidence="1">
    <location>
        <begin position="763"/>
        <end position="774"/>
    </location>
</feature>
<evidence type="ECO:0000313" key="4">
    <source>
        <dbReference type="EMBL" id="KIY74423.1"/>
    </source>
</evidence>
<protein>
    <submittedName>
        <fullName evidence="4">Alpha/beta-hydrolase</fullName>
    </submittedName>
</protein>
<evidence type="ECO:0000259" key="3">
    <source>
        <dbReference type="Pfam" id="PF07859"/>
    </source>
</evidence>
<dbReference type="Proteomes" id="UP000054007">
    <property type="component" value="Unassembled WGS sequence"/>
</dbReference>
<dbReference type="InterPro" id="IPR013094">
    <property type="entry name" value="AB_hydrolase_3"/>
</dbReference>
<organism evidence="4 5">
    <name type="scientific">Cylindrobasidium torrendii FP15055 ss-10</name>
    <dbReference type="NCBI Taxonomy" id="1314674"/>
    <lineage>
        <taxon>Eukaryota</taxon>
        <taxon>Fungi</taxon>
        <taxon>Dikarya</taxon>
        <taxon>Basidiomycota</taxon>
        <taxon>Agaricomycotina</taxon>
        <taxon>Agaricomycetes</taxon>
        <taxon>Agaricomycetidae</taxon>
        <taxon>Agaricales</taxon>
        <taxon>Marasmiineae</taxon>
        <taxon>Physalacriaceae</taxon>
        <taxon>Cylindrobasidium</taxon>
    </lineage>
</organism>
<dbReference type="GO" id="GO:0019433">
    <property type="term" value="P:triglyceride catabolic process"/>
    <property type="evidence" value="ECO:0007669"/>
    <property type="project" value="TreeGrafter"/>
</dbReference>
<proteinExistence type="predicted"/>
<dbReference type="GO" id="GO:0004771">
    <property type="term" value="F:sterol ester esterase activity"/>
    <property type="evidence" value="ECO:0007669"/>
    <property type="project" value="TreeGrafter"/>
</dbReference>
<keyword evidence="4" id="KW-0378">Hydrolase</keyword>